<evidence type="ECO:0000313" key="3">
    <source>
        <dbReference type="Proteomes" id="UP000248198"/>
    </source>
</evidence>
<proteinExistence type="predicted"/>
<keyword evidence="3" id="KW-1185">Reference proteome</keyword>
<evidence type="ECO:0000313" key="2">
    <source>
        <dbReference type="EMBL" id="PYF75608.1"/>
    </source>
</evidence>
<dbReference type="InterPro" id="IPR025510">
    <property type="entry name" value="DUF4397"/>
</dbReference>
<accession>A0A318UKC0</accession>
<gene>
    <name evidence="2" type="ORF">B0O44_102160</name>
</gene>
<dbReference type="Pfam" id="PF14344">
    <property type="entry name" value="DUF4397"/>
    <property type="match status" value="1"/>
</dbReference>
<dbReference type="Proteomes" id="UP000248198">
    <property type="component" value="Unassembled WGS sequence"/>
</dbReference>
<comment type="caution">
    <text evidence="2">The sequence shown here is derived from an EMBL/GenBank/DDBJ whole genome shotgun (WGS) entry which is preliminary data.</text>
</comment>
<name>A0A318UKC0_9SPHI</name>
<dbReference type="EMBL" id="QKLU01000002">
    <property type="protein sequence ID" value="PYF75608.1"/>
    <property type="molecule type" value="Genomic_DNA"/>
</dbReference>
<reference evidence="2 3" key="1">
    <citation type="submission" date="2018-06" db="EMBL/GenBank/DDBJ databases">
        <title>Genomic Encyclopedia of Archaeal and Bacterial Type Strains, Phase II (KMG-II): from individual species to whole genera.</title>
        <authorList>
            <person name="Goeker M."/>
        </authorList>
    </citation>
    <scope>NUCLEOTIDE SEQUENCE [LARGE SCALE GENOMIC DNA]</scope>
    <source>
        <strain evidence="2 3">DSM 27372</strain>
    </source>
</reference>
<feature type="domain" description="DUF4397" evidence="1">
    <location>
        <begin position="40"/>
        <end position="174"/>
    </location>
</feature>
<dbReference type="AlphaFoldDB" id="A0A318UKC0"/>
<dbReference type="OrthoDB" id="9792011at2"/>
<dbReference type="RefSeq" id="WP_110827932.1">
    <property type="nucleotide sequence ID" value="NZ_QKLU01000002.1"/>
</dbReference>
<evidence type="ECO:0000259" key="1">
    <source>
        <dbReference type="Pfam" id="PF14344"/>
    </source>
</evidence>
<sequence length="262" mass="28106">MKKILYIIAAFIGLFAACKKGTLVENTAYEKISPGDPKYAYIKILNLTPGSPALNFYMDGTKFSAGYSTLGIENAGYAYNGLFPDLGYAITAPTTHTFTGRIIPSLPDPNLEVLNAQITPAAGKYYTIFTTGQYTSTKKIPAPLVIEDVSPALDTSKIFIRLINLYNGGPNVDMVRDVATGAKVVSNVAYGTVSNWMELPNPGSGPTPSNKFLFNNAATGVPIVATAATISFSKGRAYTIYLRGVMGNTTYPFAATSYTTFY</sequence>
<dbReference type="PROSITE" id="PS51257">
    <property type="entry name" value="PROKAR_LIPOPROTEIN"/>
    <property type="match status" value="1"/>
</dbReference>
<organism evidence="2 3">
    <name type="scientific">Pedobacter nutrimenti</name>
    <dbReference type="NCBI Taxonomy" id="1241337"/>
    <lineage>
        <taxon>Bacteria</taxon>
        <taxon>Pseudomonadati</taxon>
        <taxon>Bacteroidota</taxon>
        <taxon>Sphingobacteriia</taxon>
        <taxon>Sphingobacteriales</taxon>
        <taxon>Sphingobacteriaceae</taxon>
        <taxon>Pedobacter</taxon>
    </lineage>
</organism>
<protein>
    <submittedName>
        <fullName evidence="2">Uncharacterized protein DUF4397</fullName>
    </submittedName>
</protein>